<dbReference type="InterPro" id="IPR036397">
    <property type="entry name" value="RNaseH_sf"/>
</dbReference>
<evidence type="ECO:0000313" key="1">
    <source>
        <dbReference type="EMBL" id="MBW0540136.1"/>
    </source>
</evidence>
<dbReference type="GO" id="GO:0003676">
    <property type="term" value="F:nucleic acid binding"/>
    <property type="evidence" value="ECO:0007669"/>
    <property type="project" value="InterPro"/>
</dbReference>
<dbReference type="EMBL" id="AVOT02044774">
    <property type="protein sequence ID" value="MBW0540136.1"/>
    <property type="molecule type" value="Genomic_DNA"/>
</dbReference>
<organism evidence="1 2">
    <name type="scientific">Austropuccinia psidii MF-1</name>
    <dbReference type="NCBI Taxonomy" id="1389203"/>
    <lineage>
        <taxon>Eukaryota</taxon>
        <taxon>Fungi</taxon>
        <taxon>Dikarya</taxon>
        <taxon>Basidiomycota</taxon>
        <taxon>Pucciniomycotina</taxon>
        <taxon>Pucciniomycetes</taxon>
        <taxon>Pucciniales</taxon>
        <taxon>Sphaerophragmiaceae</taxon>
        <taxon>Austropuccinia</taxon>
    </lineage>
</organism>
<sequence>MIQTLKDMIRRFCAYWLEFKHSDVFTHDWCTLIVALELAYKISVYPSTGQTPSILEKGWNPRLPVNTLRKDLVDIHPTASSFNIMLDKVTHHAKQHTNDTVDYPKQKWDKSHKVPDFKVGGPVLVSTLNFNNIKGTKKLKNYYVGPFVMVSLHGINVVQLELSGELESKHPTFPVSLIKPY</sequence>
<dbReference type="AlphaFoldDB" id="A0A9Q3FH36"/>
<reference evidence="1" key="1">
    <citation type="submission" date="2021-03" db="EMBL/GenBank/DDBJ databases">
        <title>Draft genome sequence of rust myrtle Austropuccinia psidii MF-1, a brazilian biotype.</title>
        <authorList>
            <person name="Quecine M.C."/>
            <person name="Pachon D.M.R."/>
            <person name="Bonatelli M.L."/>
            <person name="Correr F.H."/>
            <person name="Franceschini L.M."/>
            <person name="Leite T.F."/>
            <person name="Margarido G.R.A."/>
            <person name="Almeida C.A."/>
            <person name="Ferrarezi J.A."/>
            <person name="Labate C.A."/>
        </authorList>
    </citation>
    <scope>NUCLEOTIDE SEQUENCE</scope>
    <source>
        <strain evidence="1">MF-1</strain>
    </source>
</reference>
<dbReference type="Proteomes" id="UP000765509">
    <property type="component" value="Unassembled WGS sequence"/>
</dbReference>
<gene>
    <name evidence="1" type="ORF">O181_079851</name>
</gene>
<name>A0A9Q3FH36_9BASI</name>
<protein>
    <submittedName>
        <fullName evidence="1">Uncharacterized protein</fullName>
    </submittedName>
</protein>
<keyword evidence="2" id="KW-1185">Reference proteome</keyword>
<comment type="caution">
    <text evidence="1">The sequence shown here is derived from an EMBL/GenBank/DDBJ whole genome shotgun (WGS) entry which is preliminary data.</text>
</comment>
<accession>A0A9Q3FH36</accession>
<proteinExistence type="predicted"/>
<dbReference type="Gene3D" id="3.30.420.10">
    <property type="entry name" value="Ribonuclease H-like superfamily/Ribonuclease H"/>
    <property type="match status" value="1"/>
</dbReference>
<evidence type="ECO:0000313" key="2">
    <source>
        <dbReference type="Proteomes" id="UP000765509"/>
    </source>
</evidence>